<evidence type="ECO:0000256" key="3">
    <source>
        <dbReference type="ARBA" id="ARBA00022502"/>
    </source>
</evidence>
<comment type="caution">
    <text evidence="12">The sequence shown here is derived from an EMBL/GenBank/DDBJ whole genome shotgun (WGS) entry which is preliminary data.</text>
</comment>
<sequence length="417" mass="43350">MSAETAETPETAEPPAAGRAGAEPGGRPGSVGERVREALRRARTALVLFAAVRAAGMLCTVGWARHTGRHPRTLLGGSWDSRWYVSIALHGYGAPVPAGMWPDLPVADLAFFPLYPWLVRAVGTAVVPVGAVNAALLVSWAAAGVAAWGIHAVGERLYGRRTGTLLVVLWALLPHAVIESLAYTESLLTALCAWSLYALLTRRFLWAGVLAATAGLARPSALAIVAAVGAGVAAEVWRQGSGGAGEGGGRGPGLRLVAAVLVAPAGWLGYVLWVGARTGGGPLGYLDVQELWGSRFDFGHDTLREIKHLVLAGAPPVHFMAVAVIAVALLLYALLVLDRPPVVLLVYTTVLVAIALGGTGYFPSKPRFLLPAFPLLLPAARALARARIRTAVPVAGALAALSLGYGVYLLTIASLPL</sequence>
<dbReference type="EMBL" id="BMRP01000007">
    <property type="protein sequence ID" value="GGU60236.1"/>
    <property type="molecule type" value="Genomic_DNA"/>
</dbReference>
<dbReference type="Proteomes" id="UP000654471">
    <property type="component" value="Unassembled WGS sequence"/>
</dbReference>
<feature type="transmembrane region" description="Helical" evidence="11">
    <location>
        <begin position="344"/>
        <end position="362"/>
    </location>
</feature>
<dbReference type="InterPro" id="IPR007315">
    <property type="entry name" value="PIG-V/Gpi18"/>
</dbReference>
<evidence type="ECO:0000256" key="10">
    <source>
        <dbReference type="SAM" id="MobiDB-lite"/>
    </source>
</evidence>
<feature type="transmembrane region" description="Helical" evidence="11">
    <location>
        <begin position="44"/>
        <end position="64"/>
    </location>
</feature>
<evidence type="ECO:0000256" key="5">
    <source>
        <dbReference type="ARBA" id="ARBA00022679"/>
    </source>
</evidence>
<feature type="transmembrane region" description="Helical" evidence="11">
    <location>
        <begin position="368"/>
        <end position="384"/>
    </location>
</feature>
<keyword evidence="9 11" id="KW-0472">Membrane</keyword>
<keyword evidence="4" id="KW-0328">Glycosyltransferase</keyword>
<dbReference type="PANTHER" id="PTHR12468:SF2">
    <property type="entry name" value="GPI MANNOSYLTRANSFERASE 2"/>
    <property type="match status" value="1"/>
</dbReference>
<feature type="transmembrane region" description="Helical" evidence="11">
    <location>
        <begin position="204"/>
        <end position="233"/>
    </location>
</feature>
<feature type="transmembrane region" description="Helical" evidence="11">
    <location>
        <begin position="254"/>
        <end position="276"/>
    </location>
</feature>
<reference evidence="13" key="1">
    <citation type="journal article" date="2019" name="Int. J. Syst. Evol. Microbiol.">
        <title>The Global Catalogue of Microorganisms (GCM) 10K type strain sequencing project: providing services to taxonomists for standard genome sequencing and annotation.</title>
        <authorList>
            <consortium name="The Broad Institute Genomics Platform"/>
            <consortium name="The Broad Institute Genome Sequencing Center for Infectious Disease"/>
            <person name="Wu L."/>
            <person name="Ma J."/>
        </authorList>
    </citation>
    <scope>NUCLEOTIDE SEQUENCE [LARGE SCALE GENOMIC DNA]</scope>
    <source>
        <strain evidence="13">JCM 3399</strain>
    </source>
</reference>
<gene>
    <name evidence="12" type="ORF">GCM10010211_26570</name>
</gene>
<feature type="compositionally biased region" description="Low complexity" evidence="10">
    <location>
        <begin position="1"/>
        <end position="22"/>
    </location>
</feature>
<comment type="subcellular location">
    <subcellularLocation>
        <location evidence="1">Endoplasmic reticulum membrane</location>
        <topology evidence="1">Multi-pass membrane protein</topology>
    </subcellularLocation>
</comment>
<keyword evidence="7" id="KW-0256">Endoplasmic reticulum</keyword>
<name>A0ABQ2V2N1_9ACTN</name>
<keyword evidence="8 11" id="KW-1133">Transmembrane helix</keyword>
<dbReference type="PANTHER" id="PTHR12468">
    <property type="entry name" value="GPI MANNOSYLTRANSFERASE 2"/>
    <property type="match status" value="1"/>
</dbReference>
<comment type="pathway">
    <text evidence="2">Glycolipid biosynthesis; glycosylphosphatidylinositol-anchor biosynthesis.</text>
</comment>
<keyword evidence="6 11" id="KW-0812">Transmembrane</keyword>
<evidence type="ECO:0000256" key="8">
    <source>
        <dbReference type="ARBA" id="ARBA00022989"/>
    </source>
</evidence>
<evidence type="ECO:0000313" key="13">
    <source>
        <dbReference type="Proteomes" id="UP000654471"/>
    </source>
</evidence>
<organism evidence="12 13">
    <name type="scientific">Streptomyces albospinus</name>
    <dbReference type="NCBI Taxonomy" id="285515"/>
    <lineage>
        <taxon>Bacteria</taxon>
        <taxon>Bacillati</taxon>
        <taxon>Actinomycetota</taxon>
        <taxon>Actinomycetes</taxon>
        <taxon>Kitasatosporales</taxon>
        <taxon>Streptomycetaceae</taxon>
        <taxon>Streptomyces</taxon>
    </lineage>
</organism>
<proteinExistence type="predicted"/>
<accession>A0ABQ2V2N1</accession>
<keyword evidence="5" id="KW-0808">Transferase</keyword>
<feature type="transmembrane region" description="Helical" evidence="11">
    <location>
        <begin position="125"/>
        <end position="150"/>
    </location>
</feature>
<feature type="region of interest" description="Disordered" evidence="10">
    <location>
        <begin position="1"/>
        <end position="32"/>
    </location>
</feature>
<evidence type="ECO:0000256" key="4">
    <source>
        <dbReference type="ARBA" id="ARBA00022676"/>
    </source>
</evidence>
<evidence type="ECO:0000313" key="12">
    <source>
        <dbReference type="EMBL" id="GGU60236.1"/>
    </source>
</evidence>
<evidence type="ECO:0000256" key="1">
    <source>
        <dbReference type="ARBA" id="ARBA00004477"/>
    </source>
</evidence>
<evidence type="ECO:0000256" key="9">
    <source>
        <dbReference type="ARBA" id="ARBA00023136"/>
    </source>
</evidence>
<evidence type="ECO:0000256" key="7">
    <source>
        <dbReference type="ARBA" id="ARBA00022824"/>
    </source>
</evidence>
<dbReference type="RefSeq" id="WP_229852205.1">
    <property type="nucleotide sequence ID" value="NZ_BMRP01000007.1"/>
</dbReference>
<keyword evidence="3" id="KW-0337">GPI-anchor biosynthesis</keyword>
<evidence type="ECO:0000256" key="11">
    <source>
        <dbReference type="SAM" id="Phobius"/>
    </source>
</evidence>
<feature type="transmembrane region" description="Helical" evidence="11">
    <location>
        <begin position="391"/>
        <end position="415"/>
    </location>
</feature>
<evidence type="ECO:0000256" key="2">
    <source>
        <dbReference type="ARBA" id="ARBA00004687"/>
    </source>
</evidence>
<keyword evidence="13" id="KW-1185">Reference proteome</keyword>
<protein>
    <submittedName>
        <fullName evidence="12">Membrane protein</fullName>
    </submittedName>
</protein>
<evidence type="ECO:0000256" key="6">
    <source>
        <dbReference type="ARBA" id="ARBA00022692"/>
    </source>
</evidence>
<feature type="transmembrane region" description="Helical" evidence="11">
    <location>
        <begin position="162"/>
        <end position="184"/>
    </location>
</feature>
<feature type="transmembrane region" description="Helical" evidence="11">
    <location>
        <begin position="317"/>
        <end position="337"/>
    </location>
</feature>